<dbReference type="FunFam" id="1.20.144.10:FF:000032">
    <property type="entry name" value="PAP2 superfamily protein"/>
    <property type="match status" value="1"/>
</dbReference>
<evidence type="ECO:0000256" key="2">
    <source>
        <dbReference type="ARBA" id="ARBA00008816"/>
    </source>
</evidence>
<feature type="transmembrane region" description="Helical" evidence="6">
    <location>
        <begin position="186"/>
        <end position="205"/>
    </location>
</feature>
<dbReference type="GO" id="GO:0016020">
    <property type="term" value="C:membrane"/>
    <property type="evidence" value="ECO:0000318"/>
    <property type="project" value="GO_Central"/>
</dbReference>
<keyword evidence="4 6" id="KW-1133">Transmembrane helix</keyword>
<comment type="subcellular location">
    <subcellularLocation>
        <location evidence="1">Membrane</location>
        <topology evidence="1">Multi-pass membrane protein</topology>
    </subcellularLocation>
</comment>
<evidence type="ECO:0000259" key="7">
    <source>
        <dbReference type="SMART" id="SM00014"/>
    </source>
</evidence>
<evidence type="ECO:0000256" key="4">
    <source>
        <dbReference type="ARBA" id="ARBA00022989"/>
    </source>
</evidence>
<evidence type="ECO:0000256" key="5">
    <source>
        <dbReference type="ARBA" id="ARBA00023136"/>
    </source>
</evidence>
<reference evidence="8" key="2">
    <citation type="journal article" date="2007" name="Science">
        <title>Draft genome sequence of the sexually transmitted pathogen Trichomonas vaginalis.</title>
        <authorList>
            <person name="Carlton J.M."/>
            <person name="Hirt R.P."/>
            <person name="Silva J.C."/>
            <person name="Delcher A.L."/>
            <person name="Schatz M."/>
            <person name="Zhao Q."/>
            <person name="Wortman J.R."/>
            <person name="Bidwell S.L."/>
            <person name="Alsmark U.C.M."/>
            <person name="Besteiro S."/>
            <person name="Sicheritz-Ponten T."/>
            <person name="Noel C.J."/>
            <person name="Dacks J.B."/>
            <person name="Foster P.G."/>
            <person name="Simillion C."/>
            <person name="Van de Peer Y."/>
            <person name="Miranda-Saavedra D."/>
            <person name="Barton G.J."/>
            <person name="Westrop G.D."/>
            <person name="Mueller S."/>
            <person name="Dessi D."/>
            <person name="Fiori P.L."/>
            <person name="Ren Q."/>
            <person name="Paulsen I."/>
            <person name="Zhang H."/>
            <person name="Bastida-Corcuera F.D."/>
            <person name="Simoes-Barbosa A."/>
            <person name="Brown M.T."/>
            <person name="Hayes R.D."/>
            <person name="Mukherjee M."/>
            <person name="Okumura C.Y."/>
            <person name="Schneider R."/>
            <person name="Smith A.J."/>
            <person name="Vanacova S."/>
            <person name="Villalvazo M."/>
            <person name="Haas B.J."/>
            <person name="Pertea M."/>
            <person name="Feldblyum T.V."/>
            <person name="Utterback T.R."/>
            <person name="Shu C.L."/>
            <person name="Osoegawa K."/>
            <person name="de Jong P.J."/>
            <person name="Hrdy I."/>
            <person name="Horvathova L."/>
            <person name="Zubacova Z."/>
            <person name="Dolezal P."/>
            <person name="Malik S.B."/>
            <person name="Logsdon J.M. Jr."/>
            <person name="Henze K."/>
            <person name="Gupta A."/>
            <person name="Wang C.C."/>
            <person name="Dunne R.L."/>
            <person name="Upcroft J.A."/>
            <person name="Upcroft P."/>
            <person name="White O."/>
            <person name="Salzberg S.L."/>
            <person name="Tang P."/>
            <person name="Chiu C.-H."/>
            <person name="Lee Y.-S."/>
            <person name="Embley T.M."/>
            <person name="Coombs G.H."/>
            <person name="Mottram J.C."/>
            <person name="Tachezy J."/>
            <person name="Fraser-Liggett C.M."/>
            <person name="Johnson P.J."/>
        </authorList>
    </citation>
    <scope>NUCLEOTIDE SEQUENCE [LARGE SCALE GENOMIC DNA]</scope>
    <source>
        <strain evidence="8">G3</strain>
    </source>
</reference>
<feature type="transmembrane region" description="Helical" evidence="6">
    <location>
        <begin position="160"/>
        <end position="179"/>
    </location>
</feature>
<dbReference type="InParanoid" id="A2ES10"/>
<feature type="transmembrane region" description="Helical" evidence="6">
    <location>
        <begin position="217"/>
        <end position="234"/>
    </location>
</feature>
<dbReference type="EMBL" id="DS113472">
    <property type="protein sequence ID" value="EAY04522.1"/>
    <property type="molecule type" value="Genomic_DNA"/>
</dbReference>
<dbReference type="FunCoup" id="A2ES10">
    <property type="interactions" value="69"/>
</dbReference>
<dbReference type="InterPro" id="IPR043216">
    <property type="entry name" value="PAP-like"/>
</dbReference>
<dbReference type="Proteomes" id="UP000001542">
    <property type="component" value="Unassembled WGS sequence"/>
</dbReference>
<dbReference type="GO" id="GO:0006644">
    <property type="term" value="P:phospholipid metabolic process"/>
    <property type="evidence" value="ECO:0000318"/>
    <property type="project" value="GO_Central"/>
</dbReference>
<comment type="similarity">
    <text evidence="2">Belongs to the PA-phosphatase related phosphoesterase family.</text>
</comment>
<feature type="transmembrane region" description="Helical" evidence="6">
    <location>
        <begin position="96"/>
        <end position="114"/>
    </location>
</feature>
<dbReference type="InterPro" id="IPR036938">
    <property type="entry name" value="PAP2/HPO_sf"/>
</dbReference>
<feature type="domain" description="Phosphatidic acid phosphatase type 2/haloperoxidase" evidence="7">
    <location>
        <begin position="91"/>
        <end position="231"/>
    </location>
</feature>
<keyword evidence="3 6" id="KW-0812">Transmembrane</keyword>
<feature type="transmembrane region" description="Helical" evidence="6">
    <location>
        <begin position="12"/>
        <end position="34"/>
    </location>
</feature>
<dbReference type="Gene3D" id="1.20.144.10">
    <property type="entry name" value="Phosphatidic acid phosphatase type 2/haloperoxidase"/>
    <property type="match status" value="1"/>
</dbReference>
<evidence type="ECO:0000313" key="8">
    <source>
        <dbReference type="EMBL" id="EAY04522.1"/>
    </source>
</evidence>
<proteinExistence type="inferred from homology"/>
<sequence length="249" mass="28959">MKEYVKNNWKKLDIPNMIIAGMMCSIYEILFYFVNSDPLYVPPEDSNSQFPYRSSTVAFDKLMLYQFFIYFFSIIAAYLLQRFFPRFFRKFRPFTLAWNIVTIEFSTGIIISIFKNYVGRARPNVFDSCNSTNVNGGKSNCPKAKTDEYYYESFRSWPSVHSQMGVSGMTVLGLFIQRLIKTKNMFGILISSAPILYGFYVGATIIRDFKHHPDDVLAGFVVGFVWALIGWDIMNDSIFKKSNNDQYFD</sequence>
<dbReference type="AlphaFoldDB" id="A2ES10"/>
<dbReference type="GO" id="GO:0008195">
    <property type="term" value="F:phosphatidate phosphatase activity"/>
    <property type="evidence" value="ECO:0000318"/>
    <property type="project" value="GO_Central"/>
</dbReference>
<organism evidence="8 9">
    <name type="scientific">Trichomonas vaginalis (strain ATCC PRA-98 / G3)</name>
    <dbReference type="NCBI Taxonomy" id="412133"/>
    <lineage>
        <taxon>Eukaryota</taxon>
        <taxon>Metamonada</taxon>
        <taxon>Parabasalia</taxon>
        <taxon>Trichomonadida</taxon>
        <taxon>Trichomonadidae</taxon>
        <taxon>Trichomonas</taxon>
    </lineage>
</organism>
<reference evidence="8" key="1">
    <citation type="submission" date="2006-10" db="EMBL/GenBank/DDBJ databases">
        <authorList>
            <person name="Amadeo P."/>
            <person name="Zhao Q."/>
            <person name="Wortman J."/>
            <person name="Fraser-Liggett C."/>
            <person name="Carlton J."/>
        </authorList>
    </citation>
    <scope>NUCLEOTIDE SEQUENCE</scope>
    <source>
        <strain evidence="8">G3</strain>
    </source>
</reference>
<dbReference type="RefSeq" id="XP_001316745.1">
    <property type="nucleotide sequence ID" value="XM_001316710.1"/>
</dbReference>
<name>A2ES10_TRIV3</name>
<dbReference type="VEuPathDB" id="TrichDB:TVAG_244230"/>
<evidence type="ECO:0000256" key="3">
    <source>
        <dbReference type="ARBA" id="ARBA00022692"/>
    </source>
</evidence>
<dbReference type="GO" id="GO:0046839">
    <property type="term" value="P:phospholipid dephosphorylation"/>
    <property type="evidence" value="ECO:0000318"/>
    <property type="project" value="GO_Central"/>
</dbReference>
<keyword evidence="9" id="KW-1185">Reference proteome</keyword>
<dbReference type="InterPro" id="IPR000326">
    <property type="entry name" value="PAP2/HPO"/>
</dbReference>
<protein>
    <submittedName>
        <fullName evidence="8">PAP2 superfamily protein</fullName>
    </submittedName>
</protein>
<keyword evidence="5 6" id="KW-0472">Membrane</keyword>
<feature type="transmembrane region" description="Helical" evidence="6">
    <location>
        <begin position="63"/>
        <end position="84"/>
    </location>
</feature>
<evidence type="ECO:0000256" key="1">
    <source>
        <dbReference type="ARBA" id="ARBA00004141"/>
    </source>
</evidence>
<dbReference type="PANTHER" id="PTHR10165:SF35">
    <property type="entry name" value="RE23632P"/>
    <property type="match status" value="1"/>
</dbReference>
<accession>A2ES10</accession>
<evidence type="ECO:0000313" key="9">
    <source>
        <dbReference type="Proteomes" id="UP000001542"/>
    </source>
</evidence>
<dbReference type="Pfam" id="PF01569">
    <property type="entry name" value="PAP2"/>
    <property type="match status" value="1"/>
</dbReference>
<dbReference type="PANTHER" id="PTHR10165">
    <property type="entry name" value="LIPID PHOSPHATE PHOSPHATASE"/>
    <property type="match status" value="1"/>
</dbReference>
<evidence type="ECO:0000256" key="6">
    <source>
        <dbReference type="SAM" id="Phobius"/>
    </source>
</evidence>
<dbReference type="SUPFAM" id="SSF48317">
    <property type="entry name" value="Acid phosphatase/Vanadium-dependent haloperoxidase"/>
    <property type="match status" value="1"/>
</dbReference>
<dbReference type="SMART" id="SM00014">
    <property type="entry name" value="acidPPc"/>
    <property type="match status" value="1"/>
</dbReference>
<gene>
    <name evidence="8" type="ORF">TVAG_244230</name>
</gene>
<dbReference type="KEGG" id="tva:4762391"/>
<dbReference type="eggNOG" id="KOG3030">
    <property type="taxonomic scope" value="Eukaryota"/>
</dbReference>
<dbReference type="STRING" id="5722.A2ES10"/>
<dbReference type="OrthoDB" id="10030083at2759"/>
<dbReference type="VEuPathDB" id="TrichDB:TVAGG3_0689460"/>